<evidence type="ECO:0000256" key="13">
    <source>
        <dbReference type="SAM" id="SignalP"/>
    </source>
</evidence>
<keyword evidence="16" id="KW-1185">Reference proteome</keyword>
<feature type="active site" evidence="11">
    <location>
        <position position="281"/>
    </location>
</feature>
<evidence type="ECO:0000256" key="3">
    <source>
        <dbReference type="ARBA" id="ARBA00004370"/>
    </source>
</evidence>
<comment type="subcellular location">
    <subcellularLocation>
        <location evidence="3">Membrane</location>
    </subcellularLocation>
    <subcellularLocation>
        <location evidence="2">Plastid</location>
        <location evidence="2">Chloroplast</location>
    </subcellularLocation>
</comment>
<gene>
    <name evidence="15" type="ORF">Cni_G10892</name>
</gene>
<evidence type="ECO:0000256" key="4">
    <source>
        <dbReference type="ARBA" id="ARBA00009370"/>
    </source>
</evidence>
<dbReference type="GO" id="GO:0009003">
    <property type="term" value="F:signal peptidase activity"/>
    <property type="evidence" value="ECO:0007669"/>
    <property type="project" value="UniProtKB-EC"/>
</dbReference>
<evidence type="ECO:0000256" key="6">
    <source>
        <dbReference type="ARBA" id="ARBA00022528"/>
    </source>
</evidence>
<evidence type="ECO:0000256" key="2">
    <source>
        <dbReference type="ARBA" id="ARBA00004229"/>
    </source>
</evidence>
<keyword evidence="7" id="KW-0934">Plastid</keyword>
<dbReference type="PANTHER" id="PTHR43390:SF1">
    <property type="entry name" value="CHLOROPLAST PROCESSING PEPTIDASE"/>
    <property type="match status" value="1"/>
</dbReference>
<reference evidence="15 16" key="1">
    <citation type="submission" date="2023-10" db="EMBL/GenBank/DDBJ databases">
        <title>Chromosome-scale genome assembly provides insights into flower coloration mechanisms of Canna indica.</title>
        <authorList>
            <person name="Li C."/>
        </authorList>
    </citation>
    <scope>NUCLEOTIDE SEQUENCE [LARGE SCALE GENOMIC DNA]</scope>
    <source>
        <tissue evidence="15">Flower</tissue>
    </source>
</reference>
<feature type="compositionally biased region" description="Basic and acidic residues" evidence="12">
    <location>
        <begin position="176"/>
        <end position="186"/>
    </location>
</feature>
<keyword evidence="9" id="KW-0809">Transit peptide</keyword>
<evidence type="ECO:0000256" key="8">
    <source>
        <dbReference type="ARBA" id="ARBA00022801"/>
    </source>
</evidence>
<evidence type="ECO:0000313" key="16">
    <source>
        <dbReference type="Proteomes" id="UP001327560"/>
    </source>
</evidence>
<feature type="region of interest" description="Disordered" evidence="12">
    <location>
        <begin position="158"/>
        <end position="186"/>
    </location>
</feature>
<evidence type="ECO:0000256" key="10">
    <source>
        <dbReference type="ARBA" id="ARBA00023136"/>
    </source>
</evidence>
<dbReference type="InterPro" id="IPR000223">
    <property type="entry name" value="Pept_S26A_signal_pept_1"/>
</dbReference>
<evidence type="ECO:0000256" key="1">
    <source>
        <dbReference type="ARBA" id="ARBA00000677"/>
    </source>
</evidence>
<dbReference type="FunFam" id="2.10.109.10:FF:000012">
    <property type="entry name" value="Peptidase/ serine-type peptidase"/>
    <property type="match status" value="1"/>
</dbReference>
<dbReference type="GO" id="GO:0004252">
    <property type="term" value="F:serine-type endopeptidase activity"/>
    <property type="evidence" value="ECO:0007669"/>
    <property type="project" value="InterPro"/>
</dbReference>
<dbReference type="Proteomes" id="UP001327560">
    <property type="component" value="Chromosome 3"/>
</dbReference>
<name>A0AAQ3QAQ4_9LILI</name>
<dbReference type="Gene3D" id="2.10.109.10">
    <property type="entry name" value="Umud Fragment, subunit A"/>
    <property type="match status" value="1"/>
</dbReference>
<evidence type="ECO:0000256" key="9">
    <source>
        <dbReference type="ARBA" id="ARBA00022946"/>
    </source>
</evidence>
<evidence type="ECO:0000256" key="7">
    <source>
        <dbReference type="ARBA" id="ARBA00022640"/>
    </source>
</evidence>
<dbReference type="GO" id="GO:0009535">
    <property type="term" value="C:chloroplast thylakoid membrane"/>
    <property type="evidence" value="ECO:0007669"/>
    <property type="project" value="TreeGrafter"/>
</dbReference>
<dbReference type="PROSITE" id="PS00761">
    <property type="entry name" value="SPASE_I_3"/>
    <property type="match status" value="1"/>
</dbReference>
<evidence type="ECO:0000256" key="5">
    <source>
        <dbReference type="ARBA" id="ARBA00013208"/>
    </source>
</evidence>
<dbReference type="CDD" id="cd06530">
    <property type="entry name" value="S26_SPase_I"/>
    <property type="match status" value="1"/>
</dbReference>
<dbReference type="EC" id="3.4.21.89" evidence="5"/>
<protein>
    <recommendedName>
        <fullName evidence="5">signal peptidase I</fullName>
        <ecNumber evidence="5">3.4.21.89</ecNumber>
    </recommendedName>
</protein>
<dbReference type="Pfam" id="PF10502">
    <property type="entry name" value="Peptidase_S26"/>
    <property type="match status" value="1"/>
</dbReference>
<dbReference type="SUPFAM" id="SSF51306">
    <property type="entry name" value="LexA/Signal peptidase"/>
    <property type="match status" value="1"/>
</dbReference>
<dbReference type="GO" id="GO:0010027">
    <property type="term" value="P:thylakoid membrane organization"/>
    <property type="evidence" value="ECO:0007669"/>
    <property type="project" value="TreeGrafter"/>
</dbReference>
<dbReference type="NCBIfam" id="TIGR02227">
    <property type="entry name" value="sigpep_I_bact"/>
    <property type="match status" value="1"/>
</dbReference>
<feature type="chain" id="PRO_5042832723" description="signal peptidase I" evidence="13">
    <location>
        <begin position="19"/>
        <end position="345"/>
    </location>
</feature>
<evidence type="ECO:0000313" key="15">
    <source>
        <dbReference type="EMBL" id="WOL02173.1"/>
    </source>
</evidence>
<accession>A0AAQ3QAQ4</accession>
<dbReference type="PANTHER" id="PTHR43390">
    <property type="entry name" value="SIGNAL PEPTIDASE I"/>
    <property type="match status" value="1"/>
</dbReference>
<sequence length="345" mass="38031">MKHILSLILALALKSAFLISFFPAKNVLFLPAKDVNVGSYYGIEVGRGNLYSQCLRLQEADQKMISSLPFFPPAAQSANPKPDHLLPFCKNSITETSSLSSSLACPRPNRSRSLCSFKIPTLIPVKRASPPKRSIILGFPSFQQRFWRRIGCGKIEASPLSDGGGGIRDGAGEDGGGEHKDEKVEAGTKKDLPLEWIGSYLRDAITILGALAISLVFQAFVAEARFIPSLSMYPTIDVGDRILIEKVSFYFRKPYVNDIIIFKGPQVLQEFGYKDDDVFIKRVVAKEGDVVEVRGGKLVVNGIAREEGFILEPLSYEMSPTQVAEDSVFVMGDNRNNSYDSHICT</sequence>
<dbReference type="InterPro" id="IPR019758">
    <property type="entry name" value="Pept_S26A_signal_pept_1_CS"/>
</dbReference>
<keyword evidence="6" id="KW-0150">Chloroplast</keyword>
<comment type="similarity">
    <text evidence="4">Belongs to the peptidase S26 family.</text>
</comment>
<dbReference type="PRINTS" id="PR00727">
    <property type="entry name" value="LEADERPTASE"/>
</dbReference>
<organism evidence="15 16">
    <name type="scientific">Canna indica</name>
    <name type="common">Indian-shot</name>
    <dbReference type="NCBI Taxonomy" id="4628"/>
    <lineage>
        <taxon>Eukaryota</taxon>
        <taxon>Viridiplantae</taxon>
        <taxon>Streptophyta</taxon>
        <taxon>Embryophyta</taxon>
        <taxon>Tracheophyta</taxon>
        <taxon>Spermatophyta</taxon>
        <taxon>Magnoliopsida</taxon>
        <taxon>Liliopsida</taxon>
        <taxon>Zingiberales</taxon>
        <taxon>Cannaceae</taxon>
        <taxon>Canna</taxon>
    </lineage>
</organism>
<proteinExistence type="inferred from homology"/>
<evidence type="ECO:0000256" key="12">
    <source>
        <dbReference type="SAM" id="MobiDB-lite"/>
    </source>
</evidence>
<feature type="signal peptide" evidence="13">
    <location>
        <begin position="1"/>
        <end position="18"/>
    </location>
</feature>
<dbReference type="GO" id="GO:0006465">
    <property type="term" value="P:signal peptide processing"/>
    <property type="evidence" value="ECO:0007669"/>
    <property type="project" value="InterPro"/>
</dbReference>
<keyword evidence="13" id="KW-0732">Signal</keyword>
<feature type="domain" description="Peptidase S26" evidence="14">
    <location>
        <begin position="205"/>
        <end position="343"/>
    </location>
</feature>
<evidence type="ECO:0000259" key="14">
    <source>
        <dbReference type="Pfam" id="PF10502"/>
    </source>
</evidence>
<feature type="active site" evidence="11">
    <location>
        <position position="231"/>
    </location>
</feature>
<dbReference type="AlphaFoldDB" id="A0AAQ3QAQ4"/>
<comment type="catalytic activity">
    <reaction evidence="1">
        <text>Cleavage of hydrophobic, N-terminal signal or leader sequences from secreted and periplasmic proteins.</text>
        <dbReference type="EC" id="3.4.21.89"/>
    </reaction>
</comment>
<keyword evidence="10" id="KW-0472">Membrane</keyword>
<dbReference type="InterPro" id="IPR019533">
    <property type="entry name" value="Peptidase_S26"/>
</dbReference>
<keyword evidence="8" id="KW-0378">Hydrolase</keyword>
<dbReference type="InterPro" id="IPR036286">
    <property type="entry name" value="LexA/Signal_pep-like_sf"/>
</dbReference>
<dbReference type="EMBL" id="CP136892">
    <property type="protein sequence ID" value="WOL02173.1"/>
    <property type="molecule type" value="Genomic_DNA"/>
</dbReference>
<evidence type="ECO:0000256" key="11">
    <source>
        <dbReference type="PIRSR" id="PIRSR600223-1"/>
    </source>
</evidence>